<dbReference type="AlphaFoldDB" id="A0A850NG08"/>
<organism evidence="1 2">
    <name type="scientific">Flagellimonas chongwuensis</name>
    <dbReference type="NCBI Taxonomy" id="2697365"/>
    <lineage>
        <taxon>Bacteria</taxon>
        <taxon>Pseudomonadati</taxon>
        <taxon>Bacteroidota</taxon>
        <taxon>Flavobacteriia</taxon>
        <taxon>Flavobacteriales</taxon>
        <taxon>Flavobacteriaceae</taxon>
        <taxon>Flagellimonas</taxon>
    </lineage>
</organism>
<evidence type="ECO:0000313" key="1">
    <source>
        <dbReference type="EMBL" id="NVN17830.1"/>
    </source>
</evidence>
<evidence type="ECO:0000313" key="2">
    <source>
        <dbReference type="Proteomes" id="UP000558089"/>
    </source>
</evidence>
<keyword evidence="2" id="KW-1185">Reference proteome</keyword>
<accession>A0A850NG08</accession>
<name>A0A850NG08_9FLAO</name>
<comment type="caution">
    <text evidence="1">The sequence shown here is derived from an EMBL/GenBank/DDBJ whole genome shotgun (WGS) entry which is preliminary data.</text>
</comment>
<dbReference type="RefSeq" id="WP_176619671.1">
    <property type="nucleotide sequence ID" value="NZ_WYET01000002.1"/>
</dbReference>
<dbReference type="EMBL" id="WYET01000002">
    <property type="protein sequence ID" value="NVN17830.1"/>
    <property type="molecule type" value="Genomic_DNA"/>
</dbReference>
<proteinExistence type="predicted"/>
<dbReference type="Proteomes" id="UP000558089">
    <property type="component" value="Unassembled WGS sequence"/>
</dbReference>
<reference evidence="1 2" key="1">
    <citation type="submission" date="2020-01" db="EMBL/GenBank/DDBJ databases">
        <title>Draft Genome Analysis of Muricauda sp. HICW Isolated from coastal seawater of PR China.</title>
        <authorList>
            <person name="Chen M.-X."/>
        </authorList>
    </citation>
    <scope>NUCLEOTIDE SEQUENCE [LARGE SCALE GENOMIC DNA]</scope>
    <source>
        <strain evidence="1 2">HICW</strain>
    </source>
</reference>
<sequence length="88" mass="10091">MTFIENFLLETPQSEELYRGYVKEMPIMDYCNRYKWSAVQAWFDAGATYVNVGSKLICKGVLGQNDFEGLQKKVVGTLKLTEKIGEKE</sequence>
<gene>
    <name evidence="1" type="ORF">GUA46_05700</name>
</gene>
<protein>
    <submittedName>
        <fullName evidence="1">Uncharacterized protein</fullName>
    </submittedName>
</protein>